<dbReference type="EMBL" id="CAJPDS010000064">
    <property type="protein sequence ID" value="CAF9932660.1"/>
    <property type="molecule type" value="Genomic_DNA"/>
</dbReference>
<dbReference type="AlphaFoldDB" id="A0A8H3IXN1"/>
<keyword evidence="2" id="KW-1185">Reference proteome</keyword>
<evidence type="ECO:0000313" key="2">
    <source>
        <dbReference type="Proteomes" id="UP000664521"/>
    </source>
</evidence>
<dbReference type="OrthoDB" id="10355349at2759"/>
<organism evidence="1 2">
    <name type="scientific">Heterodermia speciosa</name>
    <dbReference type="NCBI Taxonomy" id="116794"/>
    <lineage>
        <taxon>Eukaryota</taxon>
        <taxon>Fungi</taxon>
        <taxon>Dikarya</taxon>
        <taxon>Ascomycota</taxon>
        <taxon>Pezizomycotina</taxon>
        <taxon>Lecanoromycetes</taxon>
        <taxon>OSLEUM clade</taxon>
        <taxon>Lecanoromycetidae</taxon>
        <taxon>Caliciales</taxon>
        <taxon>Physciaceae</taxon>
        <taxon>Heterodermia</taxon>
    </lineage>
</organism>
<gene>
    <name evidence="1" type="ORF">HETSPECPRED_008416</name>
</gene>
<name>A0A8H3IXN1_9LECA</name>
<proteinExistence type="predicted"/>
<reference evidence="1" key="1">
    <citation type="submission" date="2021-03" db="EMBL/GenBank/DDBJ databases">
        <authorList>
            <person name="Tagirdzhanova G."/>
        </authorList>
    </citation>
    <scope>NUCLEOTIDE SEQUENCE</scope>
</reference>
<comment type="caution">
    <text evidence="1">The sequence shown here is derived from an EMBL/GenBank/DDBJ whole genome shotgun (WGS) entry which is preliminary data.</text>
</comment>
<accession>A0A8H3IXN1</accession>
<protein>
    <submittedName>
        <fullName evidence="1">Uncharacterized protein</fullName>
    </submittedName>
</protein>
<dbReference type="Proteomes" id="UP000664521">
    <property type="component" value="Unassembled WGS sequence"/>
</dbReference>
<sequence>MTLQILTLYLKDDVQLTGSQQEPACRQMLTALSRHLKPTAVHQINFLSSPSKVELLIGLQPTATSLEVSTSSALHEPLFSHSEWPPSIKYLTANKICDQSISSVGYPCDVLTLRFPPSTPPEQQGTCLQALDYLLLASRSPDAKKSPESPYVGKIAGFIKEEFGVAGGDRAIFRAYIMWESYEKEEIFKAQHGGRHLWAGLDDVGTREWGEDMGFYDALEKVWATEGVDVESGWIKTMAKVEYMSRSARALSTAKAWISSSGR</sequence>
<evidence type="ECO:0000313" key="1">
    <source>
        <dbReference type="EMBL" id="CAF9932660.1"/>
    </source>
</evidence>